<dbReference type="AlphaFoldDB" id="A0AAP0NE53"/>
<evidence type="ECO:0000256" key="1">
    <source>
        <dbReference type="SAM" id="MobiDB-lite"/>
    </source>
</evidence>
<evidence type="ECO:0008006" key="5">
    <source>
        <dbReference type="Google" id="ProtNLM"/>
    </source>
</evidence>
<sequence length="224" mass="25151">MAASLRFFDSGLYSSLSFRPYFRRNLGSSRSESDFPATERKVLKLQGPRSSTVGFRVRCNLQESKNESSGEEPPESEFMKELRKRGMTPPTSLIEDSNRTLNGLEGDTNLKEDDGEFSSKMNLVSTEIEKSLSNQRERSIALNSEGLEGLIPRAKVLLTTGGTFFIGFWPLILITVAFFSALYFYFGPSFIHDASRTPIVPPPYIDPYALLEDDSISQTVHRVN</sequence>
<proteinExistence type="predicted"/>
<keyword evidence="2" id="KW-0472">Membrane</keyword>
<dbReference type="PANTHER" id="PTHR35699:SF1">
    <property type="entry name" value="F2J10.10 PROTEIN"/>
    <property type="match status" value="1"/>
</dbReference>
<dbReference type="PANTHER" id="PTHR35699">
    <property type="entry name" value="F2J10.10 PROTEIN"/>
    <property type="match status" value="1"/>
</dbReference>
<evidence type="ECO:0000313" key="3">
    <source>
        <dbReference type="EMBL" id="KAK9270502.1"/>
    </source>
</evidence>
<keyword evidence="4" id="KW-1185">Reference proteome</keyword>
<dbReference type="EMBL" id="JBBPBK010000014">
    <property type="protein sequence ID" value="KAK9270502.1"/>
    <property type="molecule type" value="Genomic_DNA"/>
</dbReference>
<reference evidence="3 4" key="1">
    <citation type="journal article" date="2024" name="Plant J.">
        <title>Genome sequences and population genomics reveal climatic adaptation and genomic divergence between two closely related sweetgum species.</title>
        <authorList>
            <person name="Xu W.Q."/>
            <person name="Ren C.Q."/>
            <person name="Zhang X.Y."/>
            <person name="Comes H.P."/>
            <person name="Liu X.H."/>
            <person name="Li Y.G."/>
            <person name="Kettle C.J."/>
            <person name="Jalonen R."/>
            <person name="Gaisberger H."/>
            <person name="Ma Y.Z."/>
            <person name="Qiu Y.X."/>
        </authorList>
    </citation>
    <scope>NUCLEOTIDE SEQUENCE [LARGE SCALE GENOMIC DNA]</scope>
    <source>
        <strain evidence="3">Hangzhou</strain>
    </source>
</reference>
<accession>A0AAP0NE53</accession>
<evidence type="ECO:0000256" key="2">
    <source>
        <dbReference type="SAM" id="Phobius"/>
    </source>
</evidence>
<feature type="transmembrane region" description="Helical" evidence="2">
    <location>
        <begin position="164"/>
        <end position="186"/>
    </location>
</feature>
<keyword evidence="2" id="KW-1133">Transmembrane helix</keyword>
<keyword evidence="2" id="KW-0812">Transmembrane</keyword>
<protein>
    <recommendedName>
        <fullName evidence="5">Tubulin alpha-6 chain</fullName>
    </recommendedName>
</protein>
<gene>
    <name evidence="3" type="ORF">L1049_026082</name>
</gene>
<organism evidence="3 4">
    <name type="scientific">Liquidambar formosana</name>
    <name type="common">Formosan gum</name>
    <dbReference type="NCBI Taxonomy" id="63359"/>
    <lineage>
        <taxon>Eukaryota</taxon>
        <taxon>Viridiplantae</taxon>
        <taxon>Streptophyta</taxon>
        <taxon>Embryophyta</taxon>
        <taxon>Tracheophyta</taxon>
        <taxon>Spermatophyta</taxon>
        <taxon>Magnoliopsida</taxon>
        <taxon>eudicotyledons</taxon>
        <taxon>Gunneridae</taxon>
        <taxon>Pentapetalae</taxon>
        <taxon>Saxifragales</taxon>
        <taxon>Altingiaceae</taxon>
        <taxon>Liquidambar</taxon>
    </lineage>
</organism>
<name>A0AAP0NE53_LIQFO</name>
<dbReference type="Proteomes" id="UP001415857">
    <property type="component" value="Unassembled WGS sequence"/>
</dbReference>
<comment type="caution">
    <text evidence="3">The sequence shown here is derived from an EMBL/GenBank/DDBJ whole genome shotgun (WGS) entry which is preliminary data.</text>
</comment>
<evidence type="ECO:0000313" key="4">
    <source>
        <dbReference type="Proteomes" id="UP001415857"/>
    </source>
</evidence>
<feature type="region of interest" description="Disordered" evidence="1">
    <location>
        <begin position="61"/>
        <end position="115"/>
    </location>
</feature>
<feature type="compositionally biased region" description="Polar residues" evidence="1">
    <location>
        <begin position="89"/>
        <end position="101"/>
    </location>
</feature>